<protein>
    <submittedName>
        <fullName evidence="4">Uncharacterized protein</fullName>
    </submittedName>
</protein>
<name>A0ABM1YAE2_AEDAL</name>
<keyword evidence="2 3" id="KW-0040">ANK repeat</keyword>
<organism evidence="4 5">
    <name type="scientific">Aedes albopictus</name>
    <name type="common">Asian tiger mosquito</name>
    <name type="synonym">Stegomyia albopicta</name>
    <dbReference type="NCBI Taxonomy" id="7160"/>
    <lineage>
        <taxon>Eukaryota</taxon>
        <taxon>Metazoa</taxon>
        <taxon>Ecdysozoa</taxon>
        <taxon>Arthropoda</taxon>
        <taxon>Hexapoda</taxon>
        <taxon>Insecta</taxon>
        <taxon>Pterygota</taxon>
        <taxon>Neoptera</taxon>
        <taxon>Endopterygota</taxon>
        <taxon>Diptera</taxon>
        <taxon>Nematocera</taxon>
        <taxon>Culicoidea</taxon>
        <taxon>Culicidae</taxon>
        <taxon>Culicinae</taxon>
        <taxon>Aedini</taxon>
        <taxon>Aedes</taxon>
        <taxon>Stegomyia</taxon>
    </lineage>
</organism>
<dbReference type="Proteomes" id="UP000069940">
    <property type="component" value="Unassembled WGS sequence"/>
</dbReference>
<dbReference type="SMART" id="SM00248">
    <property type="entry name" value="ANK"/>
    <property type="match status" value="4"/>
</dbReference>
<dbReference type="RefSeq" id="XP_062703531.1">
    <property type="nucleotide sequence ID" value="XM_062847547.1"/>
</dbReference>
<feature type="repeat" description="ANK" evidence="3">
    <location>
        <begin position="55"/>
        <end position="87"/>
    </location>
</feature>
<evidence type="ECO:0000313" key="4">
    <source>
        <dbReference type="EnsemblMetazoa" id="AALFPA23_007314.P9693"/>
    </source>
</evidence>
<dbReference type="EnsemblMetazoa" id="AALFPA23_007314.R9693">
    <property type="protein sequence ID" value="AALFPA23_007314.P9693"/>
    <property type="gene ID" value="AALFPA23_007314"/>
</dbReference>
<keyword evidence="1" id="KW-0677">Repeat</keyword>
<evidence type="ECO:0000256" key="2">
    <source>
        <dbReference type="ARBA" id="ARBA00023043"/>
    </source>
</evidence>
<evidence type="ECO:0000256" key="1">
    <source>
        <dbReference type="ARBA" id="ARBA00022737"/>
    </source>
</evidence>
<feature type="repeat" description="ANK" evidence="3">
    <location>
        <begin position="153"/>
        <end position="185"/>
    </location>
</feature>
<dbReference type="PROSITE" id="PS50297">
    <property type="entry name" value="ANK_REP_REGION"/>
    <property type="match status" value="3"/>
</dbReference>
<accession>A0ABM1YAE2</accession>
<dbReference type="SUPFAM" id="SSF48403">
    <property type="entry name" value="Ankyrin repeat"/>
    <property type="match status" value="1"/>
</dbReference>
<proteinExistence type="predicted"/>
<dbReference type="PRINTS" id="PR01415">
    <property type="entry name" value="ANKYRIN"/>
</dbReference>
<dbReference type="PROSITE" id="PS50088">
    <property type="entry name" value="ANK_REPEAT"/>
    <property type="match status" value="3"/>
</dbReference>
<reference evidence="5" key="1">
    <citation type="journal article" date="2015" name="Proc. Natl. Acad. Sci. U.S.A.">
        <title>Genome sequence of the Asian Tiger mosquito, Aedes albopictus, reveals insights into its biology, genetics, and evolution.</title>
        <authorList>
            <person name="Chen X.G."/>
            <person name="Jiang X."/>
            <person name="Gu J."/>
            <person name="Xu M."/>
            <person name="Wu Y."/>
            <person name="Deng Y."/>
            <person name="Zhang C."/>
            <person name="Bonizzoni M."/>
            <person name="Dermauw W."/>
            <person name="Vontas J."/>
            <person name="Armbruster P."/>
            <person name="Huang X."/>
            <person name="Yang Y."/>
            <person name="Zhang H."/>
            <person name="He W."/>
            <person name="Peng H."/>
            <person name="Liu Y."/>
            <person name="Wu K."/>
            <person name="Chen J."/>
            <person name="Lirakis M."/>
            <person name="Topalis P."/>
            <person name="Van Leeuwen T."/>
            <person name="Hall A.B."/>
            <person name="Jiang X."/>
            <person name="Thorpe C."/>
            <person name="Mueller R.L."/>
            <person name="Sun C."/>
            <person name="Waterhouse R.M."/>
            <person name="Yan G."/>
            <person name="Tu Z.J."/>
            <person name="Fang X."/>
            <person name="James A.A."/>
        </authorList>
    </citation>
    <scope>NUCLEOTIDE SEQUENCE [LARGE SCALE GENOMIC DNA]</scope>
    <source>
        <strain evidence="5">Foshan</strain>
    </source>
</reference>
<dbReference type="PANTHER" id="PTHR24161">
    <property type="entry name" value="ANK_REP_REGION DOMAIN-CONTAINING PROTEIN-RELATED"/>
    <property type="match status" value="1"/>
</dbReference>
<feature type="repeat" description="ANK" evidence="3">
    <location>
        <begin position="88"/>
        <end position="120"/>
    </location>
</feature>
<dbReference type="Pfam" id="PF12796">
    <property type="entry name" value="Ank_2"/>
    <property type="match status" value="2"/>
</dbReference>
<reference evidence="4" key="2">
    <citation type="submission" date="2025-05" db="UniProtKB">
        <authorList>
            <consortium name="EnsemblMetazoa"/>
        </authorList>
    </citation>
    <scope>IDENTIFICATION</scope>
    <source>
        <strain evidence="4">Foshan</strain>
    </source>
</reference>
<dbReference type="InterPro" id="IPR036770">
    <property type="entry name" value="Ankyrin_rpt-contain_sf"/>
</dbReference>
<dbReference type="Gene3D" id="1.25.40.20">
    <property type="entry name" value="Ankyrin repeat-containing domain"/>
    <property type="match status" value="3"/>
</dbReference>
<sequence>MILVLGIFWNGLITEQQLRIKRSSILSTLKYQIFNNKIVIEYQSFTIIHLSLSQDRATPLFIAAQNGHNAVLKLLLAAGAQPDTPRNDGATPLWIASQMGHDHIVKMLLLHGAYVDAVRCDGATALFKAAHKGHSSVVHELLKYRPNLGLIPNGESALHAAALFGHLPIVKQLVAAGADVSLKNQEGMTPLQIARQQKYHSVYQYLKDREHYLRHQSAAVGGGGGGKGMVTVMSGAGTTGGSSVVAIKS</sequence>
<evidence type="ECO:0000256" key="3">
    <source>
        <dbReference type="PROSITE-ProRule" id="PRU00023"/>
    </source>
</evidence>
<evidence type="ECO:0000313" key="5">
    <source>
        <dbReference type="Proteomes" id="UP000069940"/>
    </source>
</evidence>
<dbReference type="GeneID" id="115262100"/>
<keyword evidence="5" id="KW-1185">Reference proteome</keyword>
<dbReference type="PANTHER" id="PTHR24161:SF124">
    <property type="entry name" value="TRANSIENT RECEPTOR POTENTIAL CHANNEL PYREXIA"/>
    <property type="match status" value="1"/>
</dbReference>
<dbReference type="InterPro" id="IPR002110">
    <property type="entry name" value="Ankyrin_rpt"/>
</dbReference>